<proteinExistence type="predicted"/>
<dbReference type="PANTHER" id="PTHR47784:SF9">
    <property type="entry name" value="ZN(II)2CYS6 TRANSCRIPTION FACTOR (EUROFUNG)"/>
    <property type="match status" value="1"/>
</dbReference>
<evidence type="ECO:0000313" key="2">
    <source>
        <dbReference type="Proteomes" id="UP000016922"/>
    </source>
</evidence>
<name>S3CXE3_GLAL2</name>
<sequence length="381" mass="43101">MLKTYTYKLQQCDEARPNCHKCKNFGVTCNFNATIPDLQPSGAGSFRLAGCDGGDEASQTFLGITIPKFLYPPVVSSDHTSAFHLDRQCIARLNRFQERTVLSIGAARTANLYQEIAVRMALSHPYLMHAVQTLTVNHERFMSRPVPPRTATEIHHWSQAAVSFHQKLSLPIKPDDRDALWATAALLGIMAFTSIDVSTPEDAWPFTSDATQDLEWLNMSDGKVAVWNATDPLRPDSVFAPIRDEYLHLYGGVTIEELFGINGIPQDFVQLCQMNGLSCTKSNSYFAAVHSLAPLLRSECNSTNATKFMSFLCRLSPEFKHLLQIKDPRALLILCHWYAQMRNYPWFVARRARLEGHSICLYLRRYCFKDTLIQDMVSVLE</sequence>
<dbReference type="Proteomes" id="UP000016922">
    <property type="component" value="Unassembled WGS sequence"/>
</dbReference>
<dbReference type="AlphaFoldDB" id="S3CXE3"/>
<accession>S3CXE3</accession>
<dbReference type="EMBL" id="KE145373">
    <property type="protein sequence ID" value="EPE24501.1"/>
    <property type="molecule type" value="Genomic_DNA"/>
</dbReference>
<dbReference type="eggNOG" id="ENOG502SJNF">
    <property type="taxonomic scope" value="Eukaryota"/>
</dbReference>
<dbReference type="KEGG" id="glz:GLAREA_08353"/>
<reference evidence="1 2" key="1">
    <citation type="journal article" date="2013" name="BMC Genomics">
        <title>Genomics-driven discovery of the pneumocandin biosynthetic gene cluster in the fungus Glarea lozoyensis.</title>
        <authorList>
            <person name="Chen L."/>
            <person name="Yue Q."/>
            <person name="Zhang X."/>
            <person name="Xiang M."/>
            <person name="Wang C."/>
            <person name="Li S."/>
            <person name="Che Y."/>
            <person name="Ortiz-Lopez F.J."/>
            <person name="Bills G.F."/>
            <person name="Liu X."/>
            <person name="An Z."/>
        </authorList>
    </citation>
    <scope>NUCLEOTIDE SEQUENCE [LARGE SCALE GENOMIC DNA]</scope>
    <source>
        <strain evidence="2">ATCC 20868 / MF5171</strain>
    </source>
</reference>
<dbReference type="GO" id="GO:0001228">
    <property type="term" value="F:DNA-binding transcription activator activity, RNA polymerase II-specific"/>
    <property type="evidence" value="ECO:0007669"/>
    <property type="project" value="TreeGrafter"/>
</dbReference>
<gene>
    <name evidence="1" type="ORF">GLAREA_08353</name>
</gene>
<dbReference type="GeneID" id="19467402"/>
<evidence type="ECO:0000313" key="1">
    <source>
        <dbReference type="EMBL" id="EPE24501.1"/>
    </source>
</evidence>
<dbReference type="HOGENOM" id="CLU_024934_9_2_1"/>
<organism evidence="1 2">
    <name type="scientific">Glarea lozoyensis (strain ATCC 20868 / MF5171)</name>
    <dbReference type="NCBI Taxonomy" id="1116229"/>
    <lineage>
        <taxon>Eukaryota</taxon>
        <taxon>Fungi</taxon>
        <taxon>Dikarya</taxon>
        <taxon>Ascomycota</taxon>
        <taxon>Pezizomycotina</taxon>
        <taxon>Leotiomycetes</taxon>
        <taxon>Helotiales</taxon>
        <taxon>Helotiaceae</taxon>
        <taxon>Glarea</taxon>
    </lineage>
</organism>
<dbReference type="PANTHER" id="PTHR47784">
    <property type="entry name" value="STEROL UPTAKE CONTROL PROTEIN 2"/>
    <property type="match status" value="1"/>
</dbReference>
<evidence type="ECO:0008006" key="3">
    <source>
        <dbReference type="Google" id="ProtNLM"/>
    </source>
</evidence>
<dbReference type="RefSeq" id="XP_008088589.1">
    <property type="nucleotide sequence ID" value="XM_008090398.1"/>
</dbReference>
<protein>
    <recommendedName>
        <fullName evidence="3">Zn(2)-C6 fungal-type domain-containing protein</fullName>
    </recommendedName>
</protein>
<dbReference type="OMA" id="GESICRY"/>
<keyword evidence="2" id="KW-1185">Reference proteome</keyword>
<dbReference type="OrthoDB" id="416217at2759"/>
<dbReference type="InterPro" id="IPR053157">
    <property type="entry name" value="Sterol_Uptake_Regulator"/>
</dbReference>